<name>A0A094PTZ7_9ZZZZ</name>
<evidence type="ECO:0000259" key="1">
    <source>
        <dbReference type="Pfam" id="PF01467"/>
    </source>
</evidence>
<proteinExistence type="predicted"/>
<dbReference type="EMBL" id="JNSL01000142">
    <property type="protein sequence ID" value="KGA14612.1"/>
    <property type="molecule type" value="Genomic_DNA"/>
</dbReference>
<dbReference type="Pfam" id="PF01467">
    <property type="entry name" value="CTP_transf_like"/>
    <property type="match status" value="1"/>
</dbReference>
<dbReference type="InterPro" id="IPR004821">
    <property type="entry name" value="Cyt_trans-like"/>
</dbReference>
<comment type="caution">
    <text evidence="2">The sequence shown here is derived from an EMBL/GenBank/DDBJ whole genome shotgun (WGS) entry which is preliminary data.</text>
</comment>
<organism evidence="2">
    <name type="scientific">freshwater metagenome</name>
    <dbReference type="NCBI Taxonomy" id="449393"/>
    <lineage>
        <taxon>unclassified sequences</taxon>
        <taxon>metagenomes</taxon>
        <taxon>ecological metagenomes</taxon>
    </lineage>
</organism>
<protein>
    <recommendedName>
        <fullName evidence="1">Cytidyltransferase-like domain-containing protein</fullName>
    </recommendedName>
</protein>
<dbReference type="SUPFAM" id="SSF52374">
    <property type="entry name" value="Nucleotidylyl transferase"/>
    <property type="match status" value="1"/>
</dbReference>
<dbReference type="Gene3D" id="3.40.50.620">
    <property type="entry name" value="HUPs"/>
    <property type="match status" value="1"/>
</dbReference>
<evidence type="ECO:0000313" key="2">
    <source>
        <dbReference type="EMBL" id="KGA14612.1"/>
    </source>
</evidence>
<dbReference type="GO" id="GO:0003824">
    <property type="term" value="F:catalytic activity"/>
    <property type="evidence" value="ECO:0007669"/>
    <property type="project" value="InterPro"/>
</dbReference>
<accession>A0A094PTZ7</accession>
<gene>
    <name evidence="2" type="ORF">GM51_16875</name>
</gene>
<feature type="domain" description="Cytidyltransferase-like" evidence="1">
    <location>
        <begin position="8"/>
        <end position="49"/>
    </location>
</feature>
<dbReference type="InterPro" id="IPR014729">
    <property type="entry name" value="Rossmann-like_a/b/a_fold"/>
</dbReference>
<dbReference type="AlphaFoldDB" id="A0A094PTZ7"/>
<sequence length="177" mass="19922">MNSGAVCFTGRFQPFHKQHFEVVEAVSKDYSSIIIGITNPDLTKLNQHAESSHRHTDAANPFDFAARREIVLASLRDLPEVEVIPFDLETPKSWQVPTDTTFVIRIFSAWELSKKELFESNGFRTELLDPPAQKLSASSIRDQLMVGNTAWQEQVCPSAIDEILLAWNHCVSQSVGH</sequence>
<reference evidence="2" key="1">
    <citation type="submission" date="2014-06" db="EMBL/GenBank/DDBJ databases">
        <title>Key roles for freshwater Actinobacteria revealed by deep metagenomic sequencing.</title>
        <authorList>
            <person name="Ghai R."/>
            <person name="Mizuno C.M."/>
            <person name="Picazo A."/>
            <person name="Camacho A."/>
            <person name="Rodriguez-Valera F."/>
        </authorList>
    </citation>
    <scope>NUCLEOTIDE SEQUENCE</scope>
</reference>